<reference evidence="2" key="1">
    <citation type="submission" date="2022-11" db="EMBL/GenBank/DDBJ databases">
        <title>Robbsia betulipollinis sp. nov., isolated from pollen of birch (Betula pendula).</title>
        <authorList>
            <person name="Shi H."/>
            <person name="Ambika Manirajan B."/>
            <person name="Ratering S."/>
            <person name="Geissler-Plaum R."/>
            <person name="Schnell S."/>
        </authorList>
    </citation>
    <scope>NUCLEOTIDE SEQUENCE</scope>
    <source>
        <strain evidence="2">Bb-Pol-6</strain>
    </source>
</reference>
<keyword evidence="1" id="KW-0812">Transmembrane</keyword>
<proteinExistence type="predicted"/>
<evidence type="ECO:0000313" key="2">
    <source>
        <dbReference type="EMBL" id="MCY0387155.1"/>
    </source>
</evidence>
<keyword evidence="3" id="KW-1185">Reference proteome</keyword>
<dbReference type="RefSeq" id="WP_267846913.1">
    <property type="nucleotide sequence ID" value="NZ_JAPMXC010000001.1"/>
</dbReference>
<sequence length="53" mass="5635">MAAVLWSFLGIRKGRDQARDFAQLRPLHVAFAAVACAAALVAGLIVLVRIVTS</sequence>
<organism evidence="2 3">
    <name type="scientific">Robbsia betulipollinis</name>
    <dbReference type="NCBI Taxonomy" id="2981849"/>
    <lineage>
        <taxon>Bacteria</taxon>
        <taxon>Pseudomonadati</taxon>
        <taxon>Pseudomonadota</taxon>
        <taxon>Betaproteobacteria</taxon>
        <taxon>Burkholderiales</taxon>
        <taxon>Burkholderiaceae</taxon>
        <taxon>Robbsia</taxon>
    </lineage>
</organism>
<dbReference type="Proteomes" id="UP001082899">
    <property type="component" value="Unassembled WGS sequence"/>
</dbReference>
<keyword evidence="1" id="KW-0472">Membrane</keyword>
<keyword evidence="1" id="KW-1133">Transmembrane helix</keyword>
<dbReference type="InterPro" id="IPR021344">
    <property type="entry name" value="DUF2970"/>
</dbReference>
<protein>
    <submittedName>
        <fullName evidence="2">DUF2970 domain-containing protein</fullName>
    </submittedName>
</protein>
<feature type="transmembrane region" description="Helical" evidence="1">
    <location>
        <begin position="30"/>
        <end position="51"/>
    </location>
</feature>
<dbReference type="Pfam" id="PF11174">
    <property type="entry name" value="DUF2970"/>
    <property type="match status" value="1"/>
</dbReference>
<evidence type="ECO:0000313" key="3">
    <source>
        <dbReference type="Proteomes" id="UP001082899"/>
    </source>
</evidence>
<comment type="caution">
    <text evidence="2">The sequence shown here is derived from an EMBL/GenBank/DDBJ whole genome shotgun (WGS) entry which is preliminary data.</text>
</comment>
<gene>
    <name evidence="2" type="ORF">OVY01_07905</name>
</gene>
<evidence type="ECO:0000256" key="1">
    <source>
        <dbReference type="SAM" id="Phobius"/>
    </source>
</evidence>
<dbReference type="EMBL" id="JAPMXC010000001">
    <property type="protein sequence ID" value="MCY0387155.1"/>
    <property type="molecule type" value="Genomic_DNA"/>
</dbReference>
<name>A0ABT3ZMI4_9BURK</name>
<accession>A0ABT3ZMI4</accession>